<evidence type="ECO:0000313" key="3">
    <source>
        <dbReference type="Proteomes" id="UP000479710"/>
    </source>
</evidence>
<evidence type="ECO:0000256" key="1">
    <source>
        <dbReference type="SAM" id="MobiDB-lite"/>
    </source>
</evidence>
<dbReference type="Proteomes" id="UP000479710">
    <property type="component" value="Unassembled WGS sequence"/>
</dbReference>
<gene>
    <name evidence="2" type="ORF">E2562_013937</name>
</gene>
<organism evidence="2 3">
    <name type="scientific">Oryza meyeriana var. granulata</name>
    <dbReference type="NCBI Taxonomy" id="110450"/>
    <lineage>
        <taxon>Eukaryota</taxon>
        <taxon>Viridiplantae</taxon>
        <taxon>Streptophyta</taxon>
        <taxon>Embryophyta</taxon>
        <taxon>Tracheophyta</taxon>
        <taxon>Spermatophyta</taxon>
        <taxon>Magnoliopsida</taxon>
        <taxon>Liliopsida</taxon>
        <taxon>Poales</taxon>
        <taxon>Poaceae</taxon>
        <taxon>BOP clade</taxon>
        <taxon>Oryzoideae</taxon>
        <taxon>Oryzeae</taxon>
        <taxon>Oryzinae</taxon>
        <taxon>Oryza</taxon>
        <taxon>Oryza meyeriana</taxon>
    </lineage>
</organism>
<proteinExistence type="predicted"/>
<sequence length="73" mass="7099">MLIGVGAAFADDDFAATSPYHIIHVEPNSINKSDLGMAVTMANTTSGAGGRQSDVGSPLGRAAGGPLAKAGGG</sequence>
<accession>A0A6G1C646</accession>
<reference evidence="2 3" key="1">
    <citation type="submission" date="2019-11" db="EMBL/GenBank/DDBJ databases">
        <title>Whole genome sequence of Oryza granulata.</title>
        <authorList>
            <person name="Li W."/>
        </authorList>
    </citation>
    <scope>NUCLEOTIDE SEQUENCE [LARGE SCALE GENOMIC DNA]</scope>
    <source>
        <strain evidence="3">cv. Menghai</strain>
        <tissue evidence="2">Leaf</tissue>
    </source>
</reference>
<feature type="region of interest" description="Disordered" evidence="1">
    <location>
        <begin position="43"/>
        <end position="73"/>
    </location>
</feature>
<dbReference type="EMBL" id="SPHZ02000010">
    <property type="protein sequence ID" value="KAF0895650.1"/>
    <property type="molecule type" value="Genomic_DNA"/>
</dbReference>
<comment type="caution">
    <text evidence="2">The sequence shown here is derived from an EMBL/GenBank/DDBJ whole genome shotgun (WGS) entry which is preliminary data.</text>
</comment>
<evidence type="ECO:0000313" key="2">
    <source>
        <dbReference type="EMBL" id="KAF0895650.1"/>
    </source>
</evidence>
<keyword evidence="3" id="KW-1185">Reference proteome</keyword>
<protein>
    <submittedName>
        <fullName evidence="2">Uncharacterized protein</fullName>
    </submittedName>
</protein>
<name>A0A6G1C646_9ORYZ</name>
<dbReference type="AlphaFoldDB" id="A0A6G1C646"/>
<feature type="compositionally biased region" description="Low complexity" evidence="1">
    <location>
        <begin position="56"/>
        <end position="73"/>
    </location>
</feature>